<sequence>MRRLGLIGAGGMAETVLAALAAGLPAPIEHLAVLVPPGMEESAHALLARHGAAVAAERSIHTDLTSLLDTEPQVVAECAGHGAVRAHGAEILGTGRDLVVISVGSLADDALRESLAEAARMGGARLVLPAGAVGGIDVLAAARLSGLDEVTYSGRKPPRAWRGTPAETLLDLDALTEPTVFYEGTAGEAARDYPQNANVAAAVALAGAGFARTRVRLVADPTVTRNVHEVTVRSGCADFTIRLEGRPSPANPKTSLTAGYSVARELLNRVSPIAI</sequence>
<dbReference type="GO" id="GO:0051287">
    <property type="term" value="F:NAD binding"/>
    <property type="evidence" value="ECO:0007669"/>
    <property type="project" value="UniProtKB-UniRule"/>
</dbReference>
<comment type="similarity">
    <text evidence="1 6">Belongs to the L-aspartate dehydrogenase family.</text>
</comment>
<feature type="binding site" evidence="6">
    <location>
        <position position="132"/>
    </location>
    <ligand>
        <name>NAD(+)</name>
        <dbReference type="ChEBI" id="CHEBI:57540"/>
    </ligand>
</feature>
<comment type="catalytic activity">
    <reaction evidence="6">
        <text>L-aspartate + NADP(+) + H2O = oxaloacetate + NH4(+) + NADPH + H(+)</text>
        <dbReference type="Rhea" id="RHEA:11784"/>
        <dbReference type="ChEBI" id="CHEBI:15377"/>
        <dbReference type="ChEBI" id="CHEBI:15378"/>
        <dbReference type="ChEBI" id="CHEBI:16452"/>
        <dbReference type="ChEBI" id="CHEBI:28938"/>
        <dbReference type="ChEBI" id="CHEBI:29991"/>
        <dbReference type="ChEBI" id="CHEBI:57783"/>
        <dbReference type="ChEBI" id="CHEBI:58349"/>
        <dbReference type="EC" id="1.4.1.21"/>
    </reaction>
</comment>
<keyword evidence="2 6" id="KW-0662">Pyridine nucleotide biosynthesis</keyword>
<feature type="active site" evidence="6">
    <location>
        <position position="228"/>
    </location>
</feature>
<comment type="miscellaneous">
    <text evidence="6">The iminoaspartate product is unstable in aqueous solution and can decompose to oxaloacetate and ammonia.</text>
</comment>
<evidence type="ECO:0000256" key="3">
    <source>
        <dbReference type="ARBA" id="ARBA00022857"/>
    </source>
</evidence>
<dbReference type="Proteomes" id="UP001139516">
    <property type="component" value="Unassembled WGS sequence"/>
</dbReference>
<evidence type="ECO:0000313" key="10">
    <source>
        <dbReference type="Proteomes" id="UP001139516"/>
    </source>
</evidence>
<dbReference type="Gene3D" id="3.30.360.10">
    <property type="entry name" value="Dihydrodipicolinate Reductase, domain 2"/>
    <property type="match status" value="1"/>
</dbReference>
<proteinExistence type="inferred from homology"/>
<keyword evidence="3 6" id="KW-0521">NADP</keyword>
<organism evidence="9 10">
    <name type="scientific">Roseomonas acroporae</name>
    <dbReference type="NCBI Taxonomy" id="2937791"/>
    <lineage>
        <taxon>Bacteria</taxon>
        <taxon>Pseudomonadati</taxon>
        <taxon>Pseudomonadota</taxon>
        <taxon>Alphaproteobacteria</taxon>
        <taxon>Acetobacterales</taxon>
        <taxon>Roseomonadaceae</taxon>
        <taxon>Roseomonas</taxon>
    </lineage>
</organism>
<accession>A0A9X1Y7G3</accession>
<protein>
    <recommendedName>
        <fullName evidence="6">L-aspartate dehydrogenase</fullName>
        <ecNumber evidence="6">1.4.1.21</ecNumber>
    </recommendedName>
</protein>
<dbReference type="Pfam" id="PF01958">
    <property type="entry name" value="Asp_DH_C"/>
    <property type="match status" value="1"/>
</dbReference>
<dbReference type="HAMAP" id="MF_01265">
    <property type="entry name" value="NadX"/>
    <property type="match status" value="1"/>
</dbReference>
<comment type="pathway">
    <text evidence="6">Cofactor biosynthesis; NAD(+) biosynthesis; iminoaspartate from L-aspartate (dehydrogenase route): step 1/1.</text>
</comment>
<dbReference type="EC" id="1.4.1.21" evidence="6"/>
<dbReference type="PANTHER" id="PTHR31873">
    <property type="entry name" value="L-ASPARTATE DEHYDROGENASE-RELATED"/>
    <property type="match status" value="1"/>
</dbReference>
<dbReference type="InterPro" id="IPR011182">
    <property type="entry name" value="L-Asp_DH"/>
</dbReference>
<dbReference type="GO" id="GO:0009435">
    <property type="term" value="P:NAD+ biosynthetic process"/>
    <property type="evidence" value="ECO:0007669"/>
    <property type="project" value="UniProtKB-UniRule"/>
</dbReference>
<dbReference type="SUPFAM" id="SSF51735">
    <property type="entry name" value="NAD(P)-binding Rossmann-fold domains"/>
    <property type="match status" value="1"/>
</dbReference>
<dbReference type="InterPro" id="IPR005106">
    <property type="entry name" value="Asp/hSer_DH_NAD-bd"/>
</dbReference>
<feature type="domain" description="Aspartate dehydrogenase" evidence="7">
    <location>
        <begin position="175"/>
        <end position="262"/>
    </location>
</feature>
<dbReference type="InterPro" id="IPR002811">
    <property type="entry name" value="Asp_DH"/>
</dbReference>
<comment type="function">
    <text evidence="6">Specifically catalyzes the NAD or NADP-dependent dehydrogenation of L-aspartate to iminoaspartate.</text>
</comment>
<dbReference type="InterPro" id="IPR020626">
    <property type="entry name" value="Asp_DH_prok"/>
</dbReference>
<dbReference type="NCBIfam" id="NF009829">
    <property type="entry name" value="PRK13303.1-4"/>
    <property type="match status" value="1"/>
</dbReference>
<dbReference type="InterPro" id="IPR036291">
    <property type="entry name" value="NAD(P)-bd_dom_sf"/>
</dbReference>
<evidence type="ECO:0000256" key="5">
    <source>
        <dbReference type="ARBA" id="ARBA00023027"/>
    </source>
</evidence>
<evidence type="ECO:0000259" key="7">
    <source>
        <dbReference type="Pfam" id="PF01958"/>
    </source>
</evidence>
<dbReference type="PANTHER" id="PTHR31873:SF6">
    <property type="entry name" value="ASPARTATE DEHYDROGENASE DOMAIN-CONTAINING PROTEIN"/>
    <property type="match status" value="1"/>
</dbReference>
<dbReference type="NCBIfam" id="NF009827">
    <property type="entry name" value="PRK13303.1-2"/>
    <property type="match status" value="1"/>
</dbReference>
<dbReference type="NCBIfam" id="NF009828">
    <property type="entry name" value="PRK13303.1-3"/>
    <property type="match status" value="1"/>
</dbReference>
<dbReference type="Pfam" id="PF03447">
    <property type="entry name" value="NAD_binding_3"/>
    <property type="match status" value="1"/>
</dbReference>
<keyword evidence="5 6" id="KW-0520">NAD</keyword>
<dbReference type="SUPFAM" id="SSF55347">
    <property type="entry name" value="Glyceraldehyde-3-phosphate dehydrogenase-like, C-terminal domain"/>
    <property type="match status" value="1"/>
</dbReference>
<comment type="caution">
    <text evidence="9">The sequence shown here is derived from an EMBL/GenBank/DDBJ whole genome shotgun (WGS) entry which is preliminary data.</text>
</comment>
<dbReference type="GO" id="GO:0016639">
    <property type="term" value="F:oxidoreductase activity, acting on the CH-NH2 group of donors, NAD or NADP as acceptor"/>
    <property type="evidence" value="ECO:0007669"/>
    <property type="project" value="UniProtKB-UniRule"/>
</dbReference>
<dbReference type="Gene3D" id="3.40.50.720">
    <property type="entry name" value="NAD(P)-binding Rossmann-like Domain"/>
    <property type="match status" value="1"/>
</dbReference>
<evidence type="ECO:0000256" key="6">
    <source>
        <dbReference type="HAMAP-Rule" id="MF_01265"/>
    </source>
</evidence>
<keyword evidence="10" id="KW-1185">Reference proteome</keyword>
<dbReference type="GO" id="GO:0033735">
    <property type="term" value="F:aspartate dehydrogenase [NAD(P)+] activity"/>
    <property type="evidence" value="ECO:0007669"/>
    <property type="project" value="UniProtKB-EC"/>
</dbReference>
<dbReference type="GO" id="GO:0050661">
    <property type="term" value="F:NADP binding"/>
    <property type="evidence" value="ECO:0007669"/>
    <property type="project" value="UniProtKB-UniRule"/>
</dbReference>
<reference evidence="9" key="1">
    <citation type="submission" date="2022-04" db="EMBL/GenBank/DDBJ databases">
        <title>Roseomonas acroporae sp. nov., isolated from coral Acropora digitifera.</title>
        <authorList>
            <person name="Sun H."/>
        </authorList>
    </citation>
    <scope>NUCLEOTIDE SEQUENCE</scope>
    <source>
        <strain evidence="9">NAR14</strain>
    </source>
</reference>
<dbReference type="AlphaFoldDB" id="A0A9X1Y7G3"/>
<dbReference type="EMBL" id="JALPRX010000034">
    <property type="protein sequence ID" value="MCK8784540.1"/>
    <property type="molecule type" value="Genomic_DNA"/>
</dbReference>
<keyword evidence="4 6" id="KW-0560">Oxidoreductase</keyword>
<evidence type="ECO:0000313" key="9">
    <source>
        <dbReference type="EMBL" id="MCK8784540.1"/>
    </source>
</evidence>
<feature type="domain" description="Aspartate/homoserine dehydrogenase NAD-binding" evidence="8">
    <location>
        <begin position="8"/>
        <end position="129"/>
    </location>
</feature>
<evidence type="ECO:0000259" key="8">
    <source>
        <dbReference type="Pfam" id="PF03447"/>
    </source>
</evidence>
<gene>
    <name evidence="6" type="primary">nadX</name>
    <name evidence="9" type="ORF">M0638_09120</name>
</gene>
<name>A0A9X1Y7G3_9PROT</name>
<comment type="catalytic activity">
    <reaction evidence="6">
        <text>L-aspartate + NAD(+) + H2O = oxaloacetate + NH4(+) + NADH + H(+)</text>
        <dbReference type="Rhea" id="RHEA:11788"/>
        <dbReference type="ChEBI" id="CHEBI:15377"/>
        <dbReference type="ChEBI" id="CHEBI:15378"/>
        <dbReference type="ChEBI" id="CHEBI:16452"/>
        <dbReference type="ChEBI" id="CHEBI:28938"/>
        <dbReference type="ChEBI" id="CHEBI:29991"/>
        <dbReference type="ChEBI" id="CHEBI:57540"/>
        <dbReference type="ChEBI" id="CHEBI:57945"/>
        <dbReference type="EC" id="1.4.1.21"/>
    </reaction>
</comment>
<evidence type="ECO:0000256" key="2">
    <source>
        <dbReference type="ARBA" id="ARBA00022642"/>
    </source>
</evidence>
<evidence type="ECO:0000256" key="1">
    <source>
        <dbReference type="ARBA" id="ARBA00008331"/>
    </source>
</evidence>
<dbReference type="PIRSF" id="PIRSF005227">
    <property type="entry name" value="Asp_dh_NAD_syn"/>
    <property type="match status" value="1"/>
</dbReference>
<dbReference type="RefSeq" id="WP_248666665.1">
    <property type="nucleotide sequence ID" value="NZ_JALPRX010000034.1"/>
</dbReference>
<feature type="binding site" evidence="6">
    <location>
        <position position="198"/>
    </location>
    <ligand>
        <name>NAD(+)</name>
        <dbReference type="ChEBI" id="CHEBI:57540"/>
    </ligand>
</feature>
<evidence type="ECO:0000256" key="4">
    <source>
        <dbReference type="ARBA" id="ARBA00023002"/>
    </source>
</evidence>